<dbReference type="SMART" id="SM00287">
    <property type="entry name" value="SH3b"/>
    <property type="match status" value="2"/>
</dbReference>
<dbReference type="Pfam" id="PF08924">
    <property type="entry name" value="Rv2525c_GlyHyd-like"/>
    <property type="match status" value="1"/>
</dbReference>
<dbReference type="RefSeq" id="WP_397402763.1">
    <property type="nucleotide sequence ID" value="NZ_JBIRYI010000003.1"/>
</dbReference>
<keyword evidence="2" id="KW-0812">Transmembrane</keyword>
<dbReference type="InterPro" id="IPR017853">
    <property type="entry name" value="GH"/>
</dbReference>
<organism evidence="4 5">
    <name type="scientific">Promicromonospora kroppenstedtii</name>
    <dbReference type="NCBI Taxonomy" id="440482"/>
    <lineage>
        <taxon>Bacteria</taxon>
        <taxon>Bacillati</taxon>
        <taxon>Actinomycetota</taxon>
        <taxon>Actinomycetes</taxon>
        <taxon>Micrococcales</taxon>
        <taxon>Promicromonosporaceae</taxon>
        <taxon>Promicromonospora</taxon>
    </lineage>
</organism>
<evidence type="ECO:0000256" key="1">
    <source>
        <dbReference type="SAM" id="MobiDB-lite"/>
    </source>
</evidence>
<feature type="domain" description="SH3b" evidence="3">
    <location>
        <begin position="380"/>
        <end position="448"/>
    </location>
</feature>
<evidence type="ECO:0000313" key="4">
    <source>
        <dbReference type="EMBL" id="MFI2486663.1"/>
    </source>
</evidence>
<proteinExistence type="predicted"/>
<keyword evidence="2" id="KW-0472">Membrane</keyword>
<protein>
    <submittedName>
        <fullName evidence="4">Glycoside hydrolase domain-containing protein</fullName>
    </submittedName>
</protein>
<dbReference type="Gene3D" id="3.20.20.80">
    <property type="entry name" value="Glycosidases"/>
    <property type="match status" value="1"/>
</dbReference>
<keyword evidence="4" id="KW-0378">Hydrolase</keyword>
<keyword evidence="5" id="KW-1185">Reference proteome</keyword>
<accession>A0ABW7XH34</accession>
<evidence type="ECO:0000259" key="3">
    <source>
        <dbReference type="SMART" id="SM00287"/>
    </source>
</evidence>
<dbReference type="GO" id="GO:0016787">
    <property type="term" value="F:hydrolase activity"/>
    <property type="evidence" value="ECO:0007669"/>
    <property type="project" value="UniProtKB-KW"/>
</dbReference>
<gene>
    <name evidence="4" type="ORF">ACH47X_07105</name>
</gene>
<evidence type="ECO:0000313" key="5">
    <source>
        <dbReference type="Proteomes" id="UP001611580"/>
    </source>
</evidence>
<name>A0ABW7XH34_9MICO</name>
<feature type="region of interest" description="Disordered" evidence="1">
    <location>
        <begin position="1"/>
        <end position="23"/>
    </location>
</feature>
<dbReference type="Proteomes" id="UP001611580">
    <property type="component" value="Unassembled WGS sequence"/>
</dbReference>
<feature type="transmembrane region" description="Helical" evidence="2">
    <location>
        <begin position="29"/>
        <end position="49"/>
    </location>
</feature>
<feature type="domain" description="SH3b" evidence="3">
    <location>
        <begin position="300"/>
        <end position="367"/>
    </location>
</feature>
<reference evidence="4 5" key="1">
    <citation type="submission" date="2024-10" db="EMBL/GenBank/DDBJ databases">
        <title>The Natural Products Discovery Center: Release of the First 8490 Sequenced Strains for Exploring Actinobacteria Biosynthetic Diversity.</title>
        <authorList>
            <person name="Kalkreuter E."/>
            <person name="Kautsar S.A."/>
            <person name="Yang D."/>
            <person name="Bader C.D."/>
            <person name="Teijaro C.N."/>
            <person name="Fluegel L."/>
            <person name="Davis C.M."/>
            <person name="Simpson J.R."/>
            <person name="Lauterbach L."/>
            <person name="Steele A.D."/>
            <person name="Gui C."/>
            <person name="Meng S."/>
            <person name="Li G."/>
            <person name="Viehrig K."/>
            <person name="Ye F."/>
            <person name="Su P."/>
            <person name="Kiefer A.F."/>
            <person name="Nichols A."/>
            <person name="Cepeda A.J."/>
            <person name="Yan W."/>
            <person name="Fan B."/>
            <person name="Jiang Y."/>
            <person name="Adhikari A."/>
            <person name="Zheng C.-J."/>
            <person name="Schuster L."/>
            <person name="Cowan T.M."/>
            <person name="Smanski M.J."/>
            <person name="Chevrette M.G."/>
            <person name="De Carvalho L.P.S."/>
            <person name="Shen B."/>
        </authorList>
    </citation>
    <scope>NUCLEOTIDE SEQUENCE [LARGE SCALE GENOMIC DNA]</scope>
    <source>
        <strain evidence="4 5">NPDC019481</strain>
    </source>
</reference>
<evidence type="ECO:0000256" key="2">
    <source>
        <dbReference type="SAM" id="Phobius"/>
    </source>
</evidence>
<sequence length="460" mass="49228">MSARQHDNSRQHDSRGPHTGRRQRIGRGLAAAVGALAVLVAGLTLPAAAEPETPVVYTSGSTATRANGLGFDTCDAPSLAALNAWRGTSPYDVVNIYFGGINRGCAAQPNLTPTWVRGAVSAGWKLLPTYFGYQPTCMFGTKEHRYTATDATARGSSDGADAVARAKALGVLSGSGLYADVEHYDRTDTSCRTAVRRYVSAWTKALHGSGYLAGVYVHQDSGLRDLSDTYSSTSYARPDAVWMARWDGNSSLTGWPTAPDSQWSYYQRAKQYQGDHSETWGGVTLDIDSDNVRAPVATTARSYSVTSTSPLNARSGPASSYSVVRTYAPGATLAVVCQASGQRVDTTSVWDRLTDGTWVSDRYVSTPSSTGFSSTLPRCAYPGQVTVDLLTARTGPGTSYPAAGSPLPRGTLAYVTCQKVGTLIRTSRVWNQLRNGTWVSDYYVSNRSSTTWSAPVPRCP</sequence>
<dbReference type="InterPro" id="IPR003646">
    <property type="entry name" value="SH3-like_bac-type"/>
</dbReference>
<keyword evidence="2" id="KW-1133">Transmembrane helix</keyword>
<dbReference type="SUPFAM" id="SSF51445">
    <property type="entry name" value="(Trans)glycosidases"/>
    <property type="match status" value="1"/>
</dbReference>
<comment type="caution">
    <text evidence="4">The sequence shown here is derived from an EMBL/GenBank/DDBJ whole genome shotgun (WGS) entry which is preliminary data.</text>
</comment>
<dbReference type="InterPro" id="IPR015020">
    <property type="entry name" value="Rv2525c-like_Glyco_Hydro-like"/>
</dbReference>
<dbReference type="EMBL" id="JBIRYI010000003">
    <property type="protein sequence ID" value="MFI2486663.1"/>
    <property type="molecule type" value="Genomic_DNA"/>
</dbReference>
<feature type="compositionally biased region" description="Basic and acidic residues" evidence="1">
    <location>
        <begin position="1"/>
        <end position="16"/>
    </location>
</feature>